<feature type="domain" description="Ig-like" evidence="5">
    <location>
        <begin position="263"/>
        <end position="347"/>
    </location>
</feature>
<protein>
    <recommendedName>
        <fullName evidence="5">Ig-like domain-containing protein</fullName>
    </recommendedName>
</protein>
<organism evidence="6 7">
    <name type="scientific">Strix occidentalis caurina</name>
    <name type="common">northern spotted owl</name>
    <dbReference type="NCBI Taxonomy" id="311401"/>
    <lineage>
        <taxon>Eukaryota</taxon>
        <taxon>Metazoa</taxon>
        <taxon>Chordata</taxon>
        <taxon>Craniata</taxon>
        <taxon>Vertebrata</taxon>
        <taxon>Euteleostomi</taxon>
        <taxon>Archelosauria</taxon>
        <taxon>Archosauria</taxon>
        <taxon>Dinosauria</taxon>
        <taxon>Saurischia</taxon>
        <taxon>Theropoda</taxon>
        <taxon>Coelurosauria</taxon>
        <taxon>Aves</taxon>
        <taxon>Neognathae</taxon>
        <taxon>Neoaves</taxon>
        <taxon>Telluraves</taxon>
        <taxon>Strigiformes</taxon>
        <taxon>Strigidae</taxon>
        <taxon>Strix</taxon>
    </lineage>
</organism>
<dbReference type="InterPro" id="IPR013783">
    <property type="entry name" value="Ig-like_fold"/>
</dbReference>
<evidence type="ECO:0000256" key="3">
    <source>
        <dbReference type="ARBA" id="ARBA00023319"/>
    </source>
</evidence>
<dbReference type="Gene3D" id="2.60.40.10">
    <property type="entry name" value="Immunoglobulins"/>
    <property type="match status" value="3"/>
</dbReference>
<accession>A0A8D0FNB1</accession>
<dbReference type="PROSITE" id="PS50835">
    <property type="entry name" value="IG_LIKE"/>
    <property type="match status" value="2"/>
</dbReference>
<dbReference type="InterPro" id="IPR003599">
    <property type="entry name" value="Ig_sub"/>
</dbReference>
<dbReference type="PANTHER" id="PTHR44427:SF1">
    <property type="entry name" value="CARCINOEMBRYONIC ANTIGEN-RELATED CELL ADHESION MOLECULE 1"/>
    <property type="match status" value="1"/>
</dbReference>
<dbReference type="Proteomes" id="UP000694551">
    <property type="component" value="Unplaced"/>
</dbReference>
<dbReference type="InterPro" id="IPR050831">
    <property type="entry name" value="CEA_cell_adhesion"/>
</dbReference>
<keyword evidence="7" id="KW-1185">Reference proteome</keyword>
<feature type="compositionally biased region" description="Basic and acidic residues" evidence="4">
    <location>
        <begin position="151"/>
        <end position="162"/>
    </location>
</feature>
<dbReference type="InterPro" id="IPR003598">
    <property type="entry name" value="Ig_sub2"/>
</dbReference>
<reference evidence="6" key="2">
    <citation type="submission" date="2025-09" db="UniProtKB">
        <authorList>
            <consortium name="Ensembl"/>
        </authorList>
    </citation>
    <scope>IDENTIFICATION</scope>
</reference>
<evidence type="ECO:0000313" key="7">
    <source>
        <dbReference type="Proteomes" id="UP000694551"/>
    </source>
</evidence>
<feature type="domain" description="Ig-like" evidence="5">
    <location>
        <begin position="176"/>
        <end position="257"/>
    </location>
</feature>
<feature type="region of interest" description="Disordered" evidence="4">
    <location>
        <begin position="151"/>
        <end position="197"/>
    </location>
</feature>
<dbReference type="InterPro" id="IPR013098">
    <property type="entry name" value="Ig_I-set"/>
</dbReference>
<evidence type="ECO:0000259" key="5">
    <source>
        <dbReference type="PROSITE" id="PS50835"/>
    </source>
</evidence>
<dbReference type="InterPro" id="IPR036179">
    <property type="entry name" value="Ig-like_dom_sf"/>
</dbReference>
<evidence type="ECO:0000256" key="4">
    <source>
        <dbReference type="SAM" id="MobiDB-lite"/>
    </source>
</evidence>
<dbReference type="Pfam" id="PF13927">
    <property type="entry name" value="Ig_3"/>
    <property type="match status" value="1"/>
</dbReference>
<reference evidence="6" key="1">
    <citation type="submission" date="2025-08" db="UniProtKB">
        <authorList>
            <consortium name="Ensembl"/>
        </authorList>
    </citation>
    <scope>IDENTIFICATION</scope>
</reference>
<dbReference type="SMART" id="SM00408">
    <property type="entry name" value="IGc2"/>
    <property type="match status" value="2"/>
</dbReference>
<evidence type="ECO:0000256" key="2">
    <source>
        <dbReference type="ARBA" id="ARBA00023180"/>
    </source>
</evidence>
<dbReference type="SMART" id="SM00409">
    <property type="entry name" value="IG"/>
    <property type="match status" value="2"/>
</dbReference>
<evidence type="ECO:0000313" key="6">
    <source>
        <dbReference type="Ensembl" id="ENSSOCP00000019389.1"/>
    </source>
</evidence>
<dbReference type="PANTHER" id="PTHR44427">
    <property type="entry name" value="CARCINOEMBRYONIC ANTIGEN-RELATED CELL ADHESION MOLECULE 19"/>
    <property type="match status" value="1"/>
</dbReference>
<dbReference type="InterPro" id="IPR007110">
    <property type="entry name" value="Ig-like_dom"/>
</dbReference>
<keyword evidence="3" id="KW-0393">Immunoglobulin domain</keyword>
<sequence length="430" mass="45022">MSPGSGGASPPHWSWGDAVVSLAPPCPHGRPCPTCPHPPCPRACPLSPHHPRPPRAVPVSIPVPTPIPMPVPMSIPVPMSLMLSLVLSCSWYRAPSTDLAFEIFTYFAEPDLGQLNGSAHTGRETGAADCSMCIRQLRLNDSGAYTVAVRRGDGGREEHPESGRTWGSADPIPTRPSLSPSLASSGPGDTVCPLPPGTETVAWLHDGAPVAAGGRLSLSPDNRTLTVRPVQRGDAGAYACQVSNAISTNRSDAATVTVLLTQPAVTPDNATVTENDTVTLSCRSPPGTETVAWLHDGVPVAAGGRLSLSPDNRTLTVRPVQRGDAGAYACQVSNAISTNRSNDATITVVCESPRRPRVRRTILCLRPLRHPRGCPLSPSPVPSPSLRPVSIPVPVSPCHRCPVSLSPSPHAVTTPRDPCLSPSPCVPCCP</sequence>
<keyword evidence="1" id="KW-0732">Signal</keyword>
<evidence type="ECO:0000256" key="1">
    <source>
        <dbReference type="ARBA" id="ARBA00022729"/>
    </source>
</evidence>
<name>A0A8D0FNB1_STROC</name>
<dbReference type="Pfam" id="PF07679">
    <property type="entry name" value="I-set"/>
    <property type="match status" value="1"/>
</dbReference>
<dbReference type="Ensembl" id="ENSSOCT00000019881.1">
    <property type="protein sequence ID" value="ENSSOCP00000019389.1"/>
    <property type="gene ID" value="ENSSOCG00000014476.1"/>
</dbReference>
<dbReference type="SUPFAM" id="SSF48726">
    <property type="entry name" value="Immunoglobulin"/>
    <property type="match status" value="3"/>
</dbReference>
<dbReference type="AlphaFoldDB" id="A0A8D0FNB1"/>
<keyword evidence="2" id="KW-0325">Glycoprotein</keyword>
<feature type="compositionally biased region" description="Low complexity" evidence="4">
    <location>
        <begin position="176"/>
        <end position="188"/>
    </location>
</feature>
<proteinExistence type="predicted"/>